<evidence type="ECO:0000256" key="2">
    <source>
        <dbReference type="SAM" id="Phobius"/>
    </source>
</evidence>
<evidence type="ECO:0000313" key="3">
    <source>
        <dbReference type="EMBL" id="SCF37456.1"/>
    </source>
</evidence>
<organism evidence="3 4">
    <name type="scientific">Micromonospora carbonacea</name>
    <dbReference type="NCBI Taxonomy" id="47853"/>
    <lineage>
        <taxon>Bacteria</taxon>
        <taxon>Bacillati</taxon>
        <taxon>Actinomycetota</taxon>
        <taxon>Actinomycetes</taxon>
        <taxon>Micromonosporales</taxon>
        <taxon>Micromonosporaceae</taxon>
        <taxon>Micromonospora</taxon>
    </lineage>
</organism>
<evidence type="ECO:0000313" key="4">
    <source>
        <dbReference type="Proteomes" id="UP000183585"/>
    </source>
</evidence>
<gene>
    <name evidence="3" type="ORF">GA0070563_110103</name>
</gene>
<dbReference type="RefSeq" id="WP_074476349.1">
    <property type="nucleotide sequence ID" value="NZ_FMCT01000010.1"/>
</dbReference>
<evidence type="ECO:0000256" key="1">
    <source>
        <dbReference type="SAM" id="MobiDB-lite"/>
    </source>
</evidence>
<keyword evidence="2" id="KW-1133">Transmembrane helix</keyword>
<reference evidence="4" key="1">
    <citation type="submission" date="2016-06" db="EMBL/GenBank/DDBJ databases">
        <authorList>
            <person name="Varghese N."/>
            <person name="Submissions Spin"/>
        </authorList>
    </citation>
    <scope>NUCLEOTIDE SEQUENCE [LARGE SCALE GENOMIC DNA]</scope>
    <source>
        <strain evidence="4">DSM 43168</strain>
    </source>
</reference>
<accession>A0A1C4ZX40</accession>
<dbReference type="AlphaFoldDB" id="A0A1C4ZX40"/>
<feature type="region of interest" description="Disordered" evidence="1">
    <location>
        <begin position="1"/>
        <end position="20"/>
    </location>
</feature>
<keyword evidence="4" id="KW-1185">Reference proteome</keyword>
<name>A0A1C4ZX40_9ACTN</name>
<dbReference type="EMBL" id="FMCT01000010">
    <property type="protein sequence ID" value="SCF37456.1"/>
    <property type="molecule type" value="Genomic_DNA"/>
</dbReference>
<keyword evidence="2" id="KW-0812">Transmembrane</keyword>
<proteinExistence type="predicted"/>
<dbReference type="Proteomes" id="UP000183585">
    <property type="component" value="Unassembled WGS sequence"/>
</dbReference>
<keyword evidence="2" id="KW-0472">Membrane</keyword>
<feature type="transmembrane region" description="Helical" evidence="2">
    <location>
        <begin position="105"/>
        <end position="126"/>
    </location>
</feature>
<protein>
    <submittedName>
        <fullName evidence="3">Uncharacterized protein</fullName>
    </submittedName>
</protein>
<sequence length="235" mass="23992">MSSPNEPTAAVPGVGAVGGVEPTVGLGRTVDLGRTQVFGAGPEATVAGPASARTVGASTEPAVTVAPGGETRFGPGVPVGPPVAPAWPQPGAGSGVRSRPVWRRLVSVLSTLLTVVLLVVVGLFLWQRLSPLEIEGVTVAVVEPAGSRCDVTVDVVATVRTNGNAGTIRYQWLRSGSPPGAMVSERVGRGQRSVGLPLRWSFTGVGSARETATVNIVEPSVTQAGTEVRYACRGR</sequence>